<accession>A0AAV7MFV6</accession>
<evidence type="ECO:0000313" key="2">
    <source>
        <dbReference type="EMBL" id="KAJ1102293.1"/>
    </source>
</evidence>
<gene>
    <name evidence="2" type="ORF">NDU88_007345</name>
</gene>
<reference evidence="2" key="1">
    <citation type="journal article" date="2022" name="bioRxiv">
        <title>Sequencing and chromosome-scale assembly of the giantPleurodeles waltlgenome.</title>
        <authorList>
            <person name="Brown T."/>
            <person name="Elewa A."/>
            <person name="Iarovenko S."/>
            <person name="Subramanian E."/>
            <person name="Araus A.J."/>
            <person name="Petzold A."/>
            <person name="Susuki M."/>
            <person name="Suzuki K.-i.T."/>
            <person name="Hayashi T."/>
            <person name="Toyoda A."/>
            <person name="Oliveira C."/>
            <person name="Osipova E."/>
            <person name="Leigh N.D."/>
            <person name="Simon A."/>
            <person name="Yun M.H."/>
        </authorList>
    </citation>
    <scope>NUCLEOTIDE SEQUENCE</scope>
    <source>
        <strain evidence="2">20211129_DDA</strain>
        <tissue evidence="2">Liver</tissue>
    </source>
</reference>
<evidence type="ECO:0000256" key="1">
    <source>
        <dbReference type="SAM" id="MobiDB-lite"/>
    </source>
</evidence>
<proteinExistence type="predicted"/>
<comment type="caution">
    <text evidence="2">The sequence shown here is derived from an EMBL/GenBank/DDBJ whole genome shotgun (WGS) entry which is preliminary data.</text>
</comment>
<sequence>MERTERGPLGINEAPQRELRLWGFLKADGTGGLGRMPAAQGCPSSGGTEGRVTRSREMPRECLHNKRPRVRRRRDRVVRHRGREWARNRWNCGCCILEKKYNANTYRHQLELRLQLL</sequence>
<dbReference type="EMBL" id="JANPWB010000014">
    <property type="protein sequence ID" value="KAJ1102293.1"/>
    <property type="molecule type" value="Genomic_DNA"/>
</dbReference>
<dbReference type="AlphaFoldDB" id="A0AAV7MFV6"/>
<evidence type="ECO:0000313" key="3">
    <source>
        <dbReference type="Proteomes" id="UP001066276"/>
    </source>
</evidence>
<name>A0AAV7MFV6_PLEWA</name>
<dbReference type="Proteomes" id="UP001066276">
    <property type="component" value="Chromosome 10"/>
</dbReference>
<feature type="region of interest" description="Disordered" evidence="1">
    <location>
        <begin position="34"/>
        <end position="57"/>
    </location>
</feature>
<protein>
    <submittedName>
        <fullName evidence="2">Uncharacterized protein</fullName>
    </submittedName>
</protein>
<organism evidence="2 3">
    <name type="scientific">Pleurodeles waltl</name>
    <name type="common">Iberian ribbed newt</name>
    <dbReference type="NCBI Taxonomy" id="8319"/>
    <lineage>
        <taxon>Eukaryota</taxon>
        <taxon>Metazoa</taxon>
        <taxon>Chordata</taxon>
        <taxon>Craniata</taxon>
        <taxon>Vertebrata</taxon>
        <taxon>Euteleostomi</taxon>
        <taxon>Amphibia</taxon>
        <taxon>Batrachia</taxon>
        <taxon>Caudata</taxon>
        <taxon>Salamandroidea</taxon>
        <taxon>Salamandridae</taxon>
        <taxon>Pleurodelinae</taxon>
        <taxon>Pleurodeles</taxon>
    </lineage>
</organism>
<keyword evidence="3" id="KW-1185">Reference proteome</keyword>